<feature type="compositionally biased region" description="Polar residues" evidence="1">
    <location>
        <begin position="575"/>
        <end position="584"/>
    </location>
</feature>
<dbReference type="Proteomes" id="UP000515125">
    <property type="component" value="Unplaced"/>
</dbReference>
<feature type="compositionally biased region" description="Basic and acidic residues" evidence="1">
    <location>
        <begin position="633"/>
        <end position="648"/>
    </location>
</feature>
<feature type="region of interest" description="Disordered" evidence="1">
    <location>
        <begin position="288"/>
        <end position="350"/>
    </location>
</feature>
<organism evidence="2 3">
    <name type="scientific">Cyclospora cayetanensis</name>
    <dbReference type="NCBI Taxonomy" id="88456"/>
    <lineage>
        <taxon>Eukaryota</taxon>
        <taxon>Sar</taxon>
        <taxon>Alveolata</taxon>
        <taxon>Apicomplexa</taxon>
        <taxon>Conoidasida</taxon>
        <taxon>Coccidia</taxon>
        <taxon>Eucoccidiorida</taxon>
        <taxon>Eimeriorina</taxon>
        <taxon>Eimeriidae</taxon>
        <taxon>Cyclospora</taxon>
    </lineage>
</organism>
<dbReference type="RefSeq" id="XP_026191805.1">
    <property type="nucleotide sequence ID" value="XM_026336020.1"/>
</dbReference>
<dbReference type="GeneID" id="34621792"/>
<feature type="compositionally biased region" description="Basic and acidic residues" evidence="1">
    <location>
        <begin position="814"/>
        <end position="825"/>
    </location>
</feature>
<feature type="compositionally biased region" description="Basic and acidic residues" evidence="1">
    <location>
        <begin position="555"/>
        <end position="574"/>
    </location>
</feature>
<feature type="region of interest" description="Disordered" evidence="1">
    <location>
        <begin position="682"/>
        <end position="840"/>
    </location>
</feature>
<dbReference type="OrthoDB" id="346123at2759"/>
<evidence type="ECO:0000313" key="3">
    <source>
        <dbReference type="RefSeq" id="XP_026191805.1"/>
    </source>
</evidence>
<feature type="compositionally biased region" description="Basic and acidic residues" evidence="1">
    <location>
        <begin position="140"/>
        <end position="149"/>
    </location>
</feature>
<feature type="compositionally biased region" description="Polar residues" evidence="1">
    <location>
        <begin position="1422"/>
        <end position="1434"/>
    </location>
</feature>
<feature type="compositionally biased region" description="Basic and acidic residues" evidence="1">
    <location>
        <begin position="1265"/>
        <end position="1307"/>
    </location>
</feature>
<feature type="region of interest" description="Disordered" evidence="1">
    <location>
        <begin position="1553"/>
        <end position="1572"/>
    </location>
</feature>
<feature type="region of interest" description="Disordered" evidence="1">
    <location>
        <begin position="401"/>
        <end position="420"/>
    </location>
</feature>
<name>A0A6P6RXH3_9EIME</name>
<feature type="compositionally biased region" description="Low complexity" evidence="1">
    <location>
        <begin position="1243"/>
        <end position="1262"/>
    </location>
</feature>
<proteinExistence type="predicted"/>
<feature type="compositionally biased region" description="Basic and acidic residues" evidence="1">
    <location>
        <begin position="21"/>
        <end position="30"/>
    </location>
</feature>
<feature type="region of interest" description="Disordered" evidence="1">
    <location>
        <begin position="1"/>
        <end position="44"/>
    </location>
</feature>
<keyword evidence="2" id="KW-1185">Reference proteome</keyword>
<feature type="compositionally biased region" description="Basic and acidic residues" evidence="1">
    <location>
        <begin position="1346"/>
        <end position="1355"/>
    </location>
</feature>
<feature type="compositionally biased region" description="Low complexity" evidence="1">
    <location>
        <begin position="773"/>
        <end position="782"/>
    </location>
</feature>
<reference evidence="3" key="1">
    <citation type="submission" date="2025-08" db="UniProtKB">
        <authorList>
            <consortium name="RefSeq"/>
        </authorList>
    </citation>
    <scope>IDENTIFICATION</scope>
</reference>
<feature type="compositionally biased region" description="Low complexity" evidence="1">
    <location>
        <begin position="1397"/>
        <end position="1409"/>
    </location>
</feature>
<protein>
    <submittedName>
        <fullName evidence="3">Uncharacterized protein LOC34621792</fullName>
    </submittedName>
</protein>
<feature type="region of interest" description="Disordered" evidence="1">
    <location>
        <begin position="1335"/>
        <end position="1443"/>
    </location>
</feature>
<feature type="region of interest" description="Disordered" evidence="1">
    <location>
        <begin position="1230"/>
        <end position="1315"/>
    </location>
</feature>
<feature type="region of interest" description="Disordered" evidence="1">
    <location>
        <begin position="1679"/>
        <end position="1701"/>
    </location>
</feature>
<feature type="region of interest" description="Disordered" evidence="1">
    <location>
        <begin position="140"/>
        <end position="177"/>
    </location>
</feature>
<gene>
    <name evidence="3" type="primary">LOC34621792</name>
</gene>
<feature type="compositionally biased region" description="Polar residues" evidence="1">
    <location>
        <begin position="1553"/>
        <end position="1562"/>
    </location>
</feature>
<feature type="region of interest" description="Disordered" evidence="1">
    <location>
        <begin position="546"/>
        <end position="657"/>
    </location>
</feature>
<evidence type="ECO:0000313" key="2">
    <source>
        <dbReference type="Proteomes" id="UP000515125"/>
    </source>
</evidence>
<feature type="compositionally biased region" description="Polar residues" evidence="1">
    <location>
        <begin position="309"/>
        <end position="321"/>
    </location>
</feature>
<evidence type="ECO:0000256" key="1">
    <source>
        <dbReference type="SAM" id="MobiDB-lite"/>
    </source>
</evidence>
<accession>A0A6P6RXH3</accession>
<sequence>MAPVASARPLAGHAQTTVTQDRLKRREHNGARHPKTGTSTDILNGDEISRRSMSWRPGWNDRIPEPPVSDLTHATFSAVPRDTVLGKRDNGIRPSSVGPPRRYAQISSINRMQARSVDIRAQRRLMHGQQAMVSNKNRFDKDFRSDGRSIKGKAPRMSTYVQSSSSTISEENPKSRTLLDATSSEIPHLRKRRTWEILQHLVDQIEQGGNEEEGPSSETLLQHPDILQKLLHAIRPLIPLKDVIGQLAEKEEIANAAQPTQGGAPPALCCESGGNSATTRISSVACVEPRSKSARRRAPASATGHKEVTISNASVGEQRSSLPRRPLASPGPVHPTAVNQGTDRLPAGWKPTRLPAATGGLVYGRPASTLRNPLEPTRSAFPTGDRLAAVSSSAKNYNGTAQLEGSTKRYEKPRTTRSASTGRYMHVASRLPQGALEHKRPQGTRTKVVSINRSTEKQRQLTTSSEGSGFSADYADALVPEPFSSARSGDTDCSLALEATASRGCRLLGLGEDEKAQRVDLQGGTVRCAVPPSLPGVRFASIQALGTSPPASHHSYSESKESGRSDASDLHETQGRGSVISTGPRQHAEPEAESATASVASTSPHRGSQMLVERSPVTPRRRASATPTPTRPISEKERFTRRSVHSHEGLLSSPPKRERYLTVAEASRGRLASVSAKIGRTVDAGDAESDKESVSHGSSPVPRLKQRGREARTASIQVASPRGVLPLSPTSKKTRPERPPALGKATTERDQKSPVKSPRASPRDAPHSAASTGRRLLGSSSRKALQPKFAPGTPPRARANSAMLAPGQVTAKGPRPEAKESSEKSEEADEAPQEEMPPPESAYPYLRIAELPMLDKPLRHFPELETLPLKPSPEPPPQIDDSITFLHVMERSEGLTEEARDKATHRAVSSLCSDGPDTMMLIARWMDKAADALESNSIAVKEDLPWWHVIPPLFVGLQTHRNLLDPEVPSRPITLDDLRNFLREEGLFETDEQKLRRLLQAEGPSSKLLGGSRGPKTPTPLDNYMDYLLEVALKYLRMRQKPLVIPKITRFTVGAGDESSSTCCSGTRCSSERSLERGCTGENHVDHQEKLSWKEGSFLGYGDRSLAQRRCRSSLPVRESSKMCWSTGNICAKTKPAEILPGCRFPFCLSSMTGPPELDLFESTAIQHVRESLCKMPLLPSEKYLRYLRSTGRCNELRSLAIWLAGSYEMVLSYNAFLALRMPHVADQIQTSSSNQDAHSHLSSSRSESRTSGDTSGRSSLGRTRKPEDKGPRSSLQEHDAMDEKLETITEGTEEYKQHEQKDEENSQRSSLSVSLYSSPRTPALHAVVIKPSSSISFDSSCDEQAPDHKDEKCPGLHVLGETSAPSPIKGQHLTKITGKSRIVSVPKKLKNSGSLPASPRYYSSSRSPPAEPSRPRRSSSMATALTQHPSHQSTAPATKVKPKKVLKIKAGFIPAEPTGQKASAEEKHFRIGLIQEQQAPVAPEGPAFARDKHISGVILHPHQGSLSDGRDNTCELSGSAGVPFESSVEGSAAHMQGRPALRSLNGVPTQSYKDTAVSGMSKQRAGSVLKQARVKPQSVRGRIGGKSNAVAVAGVSPKPFHAISHAVRYSGARSQNKIDGTLCKTIRVKSSRRGPSRVIQEAVDLLSEPQMLAEVANLCTRLSSLICCHPSAPLLEHHSNGPLHVEDLPESMTPKRMVRR</sequence>
<feature type="compositionally biased region" description="Low complexity" evidence="1">
    <location>
        <begin position="593"/>
        <end position="604"/>
    </location>
</feature>
<feature type="compositionally biased region" description="Low complexity" evidence="1">
    <location>
        <begin position="158"/>
        <end position="170"/>
    </location>
</feature>
<feature type="compositionally biased region" description="Basic and acidic residues" evidence="1">
    <location>
        <begin position="1679"/>
        <end position="1688"/>
    </location>
</feature>